<evidence type="ECO:0000313" key="3">
    <source>
        <dbReference type="Proteomes" id="UP001234989"/>
    </source>
</evidence>
<dbReference type="Proteomes" id="UP001234989">
    <property type="component" value="Chromosome 1"/>
</dbReference>
<accession>A0AAF0TCG5</accession>
<proteinExistence type="predicted"/>
<dbReference type="EMBL" id="CP133612">
    <property type="protein sequence ID" value="WMV08110.1"/>
    <property type="molecule type" value="Genomic_DNA"/>
</dbReference>
<reference evidence="2" key="1">
    <citation type="submission" date="2023-08" db="EMBL/GenBank/DDBJ databases">
        <title>A de novo genome assembly of Solanum verrucosum Schlechtendal, a Mexican diploid species geographically isolated from the other diploid A-genome species in potato relatives.</title>
        <authorList>
            <person name="Hosaka K."/>
        </authorList>
    </citation>
    <scope>NUCLEOTIDE SEQUENCE</scope>
    <source>
        <tissue evidence="2">Young leaves</tissue>
    </source>
</reference>
<protein>
    <submittedName>
        <fullName evidence="2">Uncharacterized protein</fullName>
    </submittedName>
</protein>
<organism evidence="2 3">
    <name type="scientific">Solanum verrucosum</name>
    <dbReference type="NCBI Taxonomy" id="315347"/>
    <lineage>
        <taxon>Eukaryota</taxon>
        <taxon>Viridiplantae</taxon>
        <taxon>Streptophyta</taxon>
        <taxon>Embryophyta</taxon>
        <taxon>Tracheophyta</taxon>
        <taxon>Spermatophyta</taxon>
        <taxon>Magnoliopsida</taxon>
        <taxon>eudicotyledons</taxon>
        <taxon>Gunneridae</taxon>
        <taxon>Pentapetalae</taxon>
        <taxon>asterids</taxon>
        <taxon>lamiids</taxon>
        <taxon>Solanales</taxon>
        <taxon>Solanaceae</taxon>
        <taxon>Solanoideae</taxon>
        <taxon>Solaneae</taxon>
        <taxon>Solanum</taxon>
    </lineage>
</organism>
<keyword evidence="3" id="KW-1185">Reference proteome</keyword>
<dbReference type="AlphaFoldDB" id="A0AAF0TCG5"/>
<gene>
    <name evidence="2" type="ORF">MTR67_001495</name>
</gene>
<name>A0AAF0TCG5_SOLVR</name>
<evidence type="ECO:0000256" key="1">
    <source>
        <dbReference type="SAM" id="MobiDB-lite"/>
    </source>
</evidence>
<sequence>MYPREGTSRSPSGQRDRYPLEAQGESPVPLVPSSPTPVEAREDTIPLGSPIPLVPEEARDTKPPVPIVLPPQTREQGMREVV</sequence>
<evidence type="ECO:0000313" key="2">
    <source>
        <dbReference type="EMBL" id="WMV08110.1"/>
    </source>
</evidence>
<feature type="region of interest" description="Disordered" evidence="1">
    <location>
        <begin position="1"/>
        <end position="82"/>
    </location>
</feature>